<reference evidence="2 3" key="1">
    <citation type="submission" date="2019-12" db="EMBL/GenBank/DDBJ databases">
        <title>Chromosome-level assembly of the Caenorhabditis remanei genome.</title>
        <authorList>
            <person name="Teterina A.A."/>
            <person name="Willis J.H."/>
            <person name="Phillips P.C."/>
        </authorList>
    </citation>
    <scope>NUCLEOTIDE SEQUENCE [LARGE SCALE GENOMIC DNA]</scope>
    <source>
        <strain evidence="2 3">PX506</strain>
        <tissue evidence="2">Whole organism</tissue>
    </source>
</reference>
<proteinExistence type="predicted"/>
<dbReference type="EMBL" id="WUAV01000001">
    <property type="protein sequence ID" value="KAF1771251.1"/>
    <property type="molecule type" value="Genomic_DNA"/>
</dbReference>
<protein>
    <submittedName>
        <fullName evidence="2">Uncharacterized protein</fullName>
    </submittedName>
</protein>
<dbReference type="CTD" id="78773501"/>
<dbReference type="KEGG" id="crq:GCK72_003077"/>
<organism evidence="2 3">
    <name type="scientific">Caenorhabditis remanei</name>
    <name type="common">Caenorhabditis vulgaris</name>
    <dbReference type="NCBI Taxonomy" id="31234"/>
    <lineage>
        <taxon>Eukaryota</taxon>
        <taxon>Metazoa</taxon>
        <taxon>Ecdysozoa</taxon>
        <taxon>Nematoda</taxon>
        <taxon>Chromadorea</taxon>
        <taxon>Rhabditida</taxon>
        <taxon>Rhabditina</taxon>
        <taxon>Rhabditomorpha</taxon>
        <taxon>Rhabditoidea</taxon>
        <taxon>Rhabditidae</taxon>
        <taxon>Peloderinae</taxon>
        <taxon>Caenorhabditis</taxon>
    </lineage>
</organism>
<gene>
    <name evidence="2" type="ORF">GCK72_003077</name>
</gene>
<dbReference type="Proteomes" id="UP000483820">
    <property type="component" value="Chromosome I"/>
</dbReference>
<comment type="caution">
    <text evidence="2">The sequence shown here is derived from an EMBL/GenBank/DDBJ whole genome shotgun (WGS) entry which is preliminary data.</text>
</comment>
<accession>A0A6A5HVN9</accession>
<dbReference type="GeneID" id="78773501"/>
<keyword evidence="1" id="KW-0472">Membrane</keyword>
<keyword evidence="1" id="KW-1133">Transmembrane helix</keyword>
<dbReference type="RefSeq" id="XP_053592442.1">
    <property type="nucleotide sequence ID" value="XM_053723797.1"/>
</dbReference>
<keyword evidence="1" id="KW-0812">Transmembrane</keyword>
<name>A0A6A5HVN9_CAERE</name>
<feature type="transmembrane region" description="Helical" evidence="1">
    <location>
        <begin position="67"/>
        <end position="86"/>
    </location>
</feature>
<evidence type="ECO:0000313" key="2">
    <source>
        <dbReference type="EMBL" id="KAF1771251.1"/>
    </source>
</evidence>
<feature type="transmembrane region" description="Helical" evidence="1">
    <location>
        <begin position="98"/>
        <end position="116"/>
    </location>
</feature>
<evidence type="ECO:0000313" key="3">
    <source>
        <dbReference type="Proteomes" id="UP000483820"/>
    </source>
</evidence>
<evidence type="ECO:0000256" key="1">
    <source>
        <dbReference type="SAM" id="Phobius"/>
    </source>
</evidence>
<dbReference type="AlphaFoldDB" id="A0A6A5HVN9"/>
<sequence length="120" mass="14490">MAIFTSKTTKNFQQIMTIPMFQRLPVPTNRSFRTAIALTVLLVAMWTDDYQYQPIEPLRKRNRLSAYFMRIVSYEIIVGSIIWTLFNQEEADVYNTLTIFEMILGFNWNYFIYILYRQYK</sequence>